<dbReference type="Proteomes" id="UP000567179">
    <property type="component" value="Unassembled WGS sequence"/>
</dbReference>
<proteinExistence type="predicted"/>
<evidence type="ECO:0000256" key="1">
    <source>
        <dbReference type="SAM" id="MobiDB-lite"/>
    </source>
</evidence>
<protein>
    <submittedName>
        <fullName evidence="2">Uncharacterized protein</fullName>
    </submittedName>
</protein>
<keyword evidence="3" id="KW-1185">Reference proteome</keyword>
<feature type="region of interest" description="Disordered" evidence="1">
    <location>
        <begin position="1"/>
        <end position="38"/>
    </location>
</feature>
<accession>A0A8H5BR44</accession>
<dbReference type="OrthoDB" id="2436145at2759"/>
<comment type="caution">
    <text evidence="2">The sequence shown here is derived from an EMBL/GenBank/DDBJ whole genome shotgun (WGS) entry which is preliminary data.</text>
</comment>
<gene>
    <name evidence="2" type="ORF">D9619_004409</name>
</gene>
<reference evidence="2 3" key="1">
    <citation type="journal article" date="2020" name="ISME J.">
        <title>Uncovering the hidden diversity of litter-decomposition mechanisms in mushroom-forming fungi.</title>
        <authorList>
            <person name="Floudas D."/>
            <person name="Bentzer J."/>
            <person name="Ahren D."/>
            <person name="Johansson T."/>
            <person name="Persson P."/>
            <person name="Tunlid A."/>
        </authorList>
    </citation>
    <scope>NUCLEOTIDE SEQUENCE [LARGE SCALE GENOMIC DNA]</scope>
    <source>
        <strain evidence="2 3">CBS 101986</strain>
    </source>
</reference>
<evidence type="ECO:0000313" key="3">
    <source>
        <dbReference type="Proteomes" id="UP000567179"/>
    </source>
</evidence>
<name>A0A8H5BR44_9AGAR</name>
<organism evidence="2 3">
    <name type="scientific">Psilocybe cf. subviscida</name>
    <dbReference type="NCBI Taxonomy" id="2480587"/>
    <lineage>
        <taxon>Eukaryota</taxon>
        <taxon>Fungi</taxon>
        <taxon>Dikarya</taxon>
        <taxon>Basidiomycota</taxon>
        <taxon>Agaricomycotina</taxon>
        <taxon>Agaricomycetes</taxon>
        <taxon>Agaricomycetidae</taxon>
        <taxon>Agaricales</taxon>
        <taxon>Agaricineae</taxon>
        <taxon>Strophariaceae</taxon>
        <taxon>Psilocybe</taxon>
    </lineage>
</organism>
<dbReference type="AlphaFoldDB" id="A0A8H5BR44"/>
<dbReference type="EMBL" id="JAACJJ010000014">
    <property type="protein sequence ID" value="KAF5327526.1"/>
    <property type="molecule type" value="Genomic_DNA"/>
</dbReference>
<sequence length="308" mass="34609">MESGLDIALPTAIRLDDDSPRAHTAAPADTTKSTITDPHTRKVSVARMLTARGLAQSGTVTKSERAVTLNPKYAAMEKVRRVDEKMRPAEASQRVRLAQDMNDELKKQEQKKMRQLRWQSAVSVIKKELASIMKDVPHLSERNVTALNDLRRGSFLIMRSSKRYYIGEVLDIYKKGQSSRYGSIPRSSTLQGLSYLSLRVYQPLQIESSTDDMEDDADTDDDDCNPDFTCTPLQNSKFKYHLHTHAPVENVVYHLGSRALSGTYSKKKLEAMSASRWKTFTKPKTQAVIAKACPLPKIRIPGGKLVKK</sequence>
<evidence type="ECO:0000313" key="2">
    <source>
        <dbReference type="EMBL" id="KAF5327526.1"/>
    </source>
</evidence>